<evidence type="ECO:0000313" key="10">
    <source>
        <dbReference type="Proteomes" id="UP001310594"/>
    </source>
</evidence>
<keyword evidence="4" id="KW-0804">Transcription</keyword>
<dbReference type="InterPro" id="IPR033898">
    <property type="entry name" value="RNAP_AC19"/>
</dbReference>
<dbReference type="EMBL" id="JAVRQU010000002">
    <property type="protein sequence ID" value="KAK5706849.1"/>
    <property type="molecule type" value="Genomic_DNA"/>
</dbReference>
<dbReference type="SUPFAM" id="SSF55257">
    <property type="entry name" value="RBP11-like subunits of RNA polymerase"/>
    <property type="match status" value="1"/>
</dbReference>
<dbReference type="InterPro" id="IPR009025">
    <property type="entry name" value="RBP11-like_dimer"/>
</dbReference>
<dbReference type="Gene3D" id="3.30.1360.10">
    <property type="entry name" value="RNA polymerase, RBP11-like subunit"/>
    <property type="match status" value="1"/>
</dbReference>
<dbReference type="FunFam" id="3.30.1360.10:FF:000006">
    <property type="entry name" value="DNA-directed RNA polymerases I and III subunit RPAC2"/>
    <property type="match status" value="1"/>
</dbReference>
<evidence type="ECO:0000313" key="9">
    <source>
        <dbReference type="EMBL" id="KAK5706849.1"/>
    </source>
</evidence>
<feature type="compositionally biased region" description="Basic and acidic residues" evidence="7">
    <location>
        <begin position="1"/>
        <end position="10"/>
    </location>
</feature>
<dbReference type="PROSITE" id="PS01154">
    <property type="entry name" value="RNA_POL_L_13KD"/>
    <property type="match status" value="1"/>
</dbReference>
<comment type="subcellular location">
    <subcellularLocation>
        <location evidence="1">Nucleus</location>
    </subcellularLocation>
</comment>
<evidence type="ECO:0000256" key="5">
    <source>
        <dbReference type="ARBA" id="ARBA00023242"/>
    </source>
</evidence>
<sequence length="139" mass="15606">MAQDNDREMPDAAAGAEAEEATVEEPAAPVHEKQRLRLLPGSSDTAASFAFDHEDHTLGNALRYMIMKNPDVEFCGYSIPHPSEPVMNIRIQTWDDVSVFEVLRKGLNDLAELCDVVEDKFTTARDDFNDKNPDRVSKR</sequence>
<evidence type="ECO:0000259" key="8">
    <source>
        <dbReference type="Pfam" id="PF13656"/>
    </source>
</evidence>
<dbReference type="GO" id="GO:0003677">
    <property type="term" value="F:DNA binding"/>
    <property type="evidence" value="ECO:0007669"/>
    <property type="project" value="InterPro"/>
</dbReference>
<name>A0AAN7WGN6_9PEZI</name>
<dbReference type="GO" id="GO:0046983">
    <property type="term" value="F:protein dimerization activity"/>
    <property type="evidence" value="ECO:0007669"/>
    <property type="project" value="InterPro"/>
</dbReference>
<dbReference type="CDD" id="cd07029">
    <property type="entry name" value="RNAP_I_III_AC19"/>
    <property type="match status" value="1"/>
</dbReference>
<accession>A0AAN7WGN6</accession>
<dbReference type="GO" id="GO:0005666">
    <property type="term" value="C:RNA polymerase III complex"/>
    <property type="evidence" value="ECO:0007669"/>
    <property type="project" value="TreeGrafter"/>
</dbReference>
<evidence type="ECO:0000256" key="7">
    <source>
        <dbReference type="SAM" id="MobiDB-lite"/>
    </source>
</evidence>
<dbReference type="InterPro" id="IPR036603">
    <property type="entry name" value="RBP11-like"/>
</dbReference>
<reference evidence="9" key="1">
    <citation type="submission" date="2023-08" db="EMBL/GenBank/DDBJ databases">
        <title>Black Yeasts Isolated from many extreme environments.</title>
        <authorList>
            <person name="Coleine C."/>
            <person name="Stajich J.E."/>
            <person name="Selbmann L."/>
        </authorList>
    </citation>
    <scope>NUCLEOTIDE SEQUENCE</scope>
    <source>
        <strain evidence="9">CCFEE 5810</strain>
    </source>
</reference>
<evidence type="ECO:0000256" key="6">
    <source>
        <dbReference type="ARBA" id="ARBA00025751"/>
    </source>
</evidence>
<evidence type="ECO:0000256" key="2">
    <source>
        <dbReference type="ARBA" id="ARBA00022079"/>
    </source>
</evidence>
<keyword evidence="3" id="KW-0240">DNA-directed RNA polymerase</keyword>
<dbReference type="Proteomes" id="UP001310594">
    <property type="component" value="Unassembled WGS sequence"/>
</dbReference>
<evidence type="ECO:0000256" key="4">
    <source>
        <dbReference type="ARBA" id="ARBA00023163"/>
    </source>
</evidence>
<dbReference type="InterPro" id="IPR022905">
    <property type="entry name" value="Rpo11-like"/>
</dbReference>
<organism evidence="9 10">
    <name type="scientific">Elasticomyces elasticus</name>
    <dbReference type="NCBI Taxonomy" id="574655"/>
    <lineage>
        <taxon>Eukaryota</taxon>
        <taxon>Fungi</taxon>
        <taxon>Dikarya</taxon>
        <taxon>Ascomycota</taxon>
        <taxon>Pezizomycotina</taxon>
        <taxon>Dothideomycetes</taxon>
        <taxon>Dothideomycetidae</taxon>
        <taxon>Mycosphaerellales</taxon>
        <taxon>Teratosphaeriaceae</taxon>
        <taxon>Elasticomyces</taxon>
    </lineage>
</organism>
<keyword evidence="5" id="KW-0539">Nucleus</keyword>
<comment type="similarity">
    <text evidence="6">Belongs to the archaeal Rpo11/eukaryotic RPB11/RPC19 RNA polymerase subunit family.</text>
</comment>
<dbReference type="PANTHER" id="PTHR13946:SF28">
    <property type="entry name" value="DNA-DIRECTED RNA POLYMERASES I AND III SUBUNIT RPAC2"/>
    <property type="match status" value="1"/>
</dbReference>
<evidence type="ECO:0000256" key="3">
    <source>
        <dbReference type="ARBA" id="ARBA00022478"/>
    </source>
</evidence>
<dbReference type="GO" id="GO:0003899">
    <property type="term" value="F:DNA-directed RNA polymerase activity"/>
    <property type="evidence" value="ECO:0007669"/>
    <property type="project" value="InterPro"/>
</dbReference>
<dbReference type="HAMAP" id="MF_00261">
    <property type="entry name" value="RNApol_arch_Rpo11"/>
    <property type="match status" value="1"/>
</dbReference>
<dbReference type="GO" id="GO:0055029">
    <property type="term" value="C:nuclear DNA-directed RNA polymerase complex"/>
    <property type="evidence" value="ECO:0007669"/>
    <property type="project" value="UniProtKB-ARBA"/>
</dbReference>
<dbReference type="GO" id="GO:0006362">
    <property type="term" value="P:transcription elongation by RNA polymerase I"/>
    <property type="evidence" value="ECO:0007669"/>
    <property type="project" value="TreeGrafter"/>
</dbReference>
<dbReference type="GO" id="GO:0005736">
    <property type="term" value="C:RNA polymerase I complex"/>
    <property type="evidence" value="ECO:0007669"/>
    <property type="project" value="TreeGrafter"/>
</dbReference>
<dbReference type="PANTHER" id="PTHR13946">
    <property type="entry name" value="DNA-DIRECTED RNA POLYMERASE I,II,III"/>
    <property type="match status" value="1"/>
</dbReference>
<gene>
    <name evidence="9" type="primary">RPC19</name>
    <name evidence="9" type="ORF">LTR97_001841</name>
</gene>
<comment type="caution">
    <text evidence="9">The sequence shown here is derived from an EMBL/GenBank/DDBJ whole genome shotgun (WGS) entry which is preliminary data.</text>
</comment>
<dbReference type="Pfam" id="PF13656">
    <property type="entry name" value="RNA_pol_L_2"/>
    <property type="match status" value="1"/>
</dbReference>
<feature type="region of interest" description="Disordered" evidence="7">
    <location>
        <begin position="1"/>
        <end position="36"/>
    </location>
</feature>
<dbReference type="GO" id="GO:0006383">
    <property type="term" value="P:transcription by RNA polymerase III"/>
    <property type="evidence" value="ECO:0007669"/>
    <property type="project" value="TreeGrafter"/>
</dbReference>
<dbReference type="InterPro" id="IPR008193">
    <property type="entry name" value="RNA_pol_Rpb11_13-16kDa_CS"/>
</dbReference>
<proteinExistence type="inferred from homology"/>
<feature type="domain" description="DNA-directed RNA polymerase RBP11-like dimerisation" evidence="8">
    <location>
        <begin position="47"/>
        <end position="119"/>
    </location>
</feature>
<evidence type="ECO:0000256" key="1">
    <source>
        <dbReference type="ARBA" id="ARBA00004123"/>
    </source>
</evidence>
<protein>
    <recommendedName>
        <fullName evidence="2">DNA-directed RNA polymerases I and III subunit RPAC2</fullName>
    </recommendedName>
</protein>
<dbReference type="AlphaFoldDB" id="A0AAN7WGN6"/>